<comment type="caution">
    <text evidence="1">The sequence shown here is derived from an EMBL/GenBank/DDBJ whole genome shotgun (WGS) entry which is preliminary data.</text>
</comment>
<evidence type="ECO:0008006" key="3">
    <source>
        <dbReference type="Google" id="ProtNLM"/>
    </source>
</evidence>
<protein>
    <recommendedName>
        <fullName evidence="3">Addiction module antidote protein</fullName>
    </recommendedName>
</protein>
<dbReference type="SUPFAM" id="SSF47413">
    <property type="entry name" value="lambda repressor-like DNA-binding domains"/>
    <property type="match status" value="1"/>
</dbReference>
<sequence>MSIDLTDWDPSEYLDDEDAIQAYLNTAFEDGDPKLIASAIGDVARARGMTQIARDTGLAREALYRALSDKGNPELGTVIGVLKSLNLTMRVETIEPRAEERSIPEFGTPGRKAAR</sequence>
<dbReference type="InterPro" id="IPR014057">
    <property type="entry name" value="HI1420"/>
</dbReference>
<dbReference type="Proteomes" id="UP001055101">
    <property type="component" value="Unassembled WGS sequence"/>
</dbReference>
<evidence type="ECO:0000313" key="2">
    <source>
        <dbReference type="Proteomes" id="UP001055101"/>
    </source>
</evidence>
<proteinExistence type="predicted"/>
<dbReference type="EMBL" id="BPRA01000014">
    <property type="protein sequence ID" value="GJE56602.1"/>
    <property type="molecule type" value="Genomic_DNA"/>
</dbReference>
<dbReference type="PANTHER" id="PTHR40275">
    <property type="entry name" value="SSL7038 PROTEIN"/>
    <property type="match status" value="1"/>
</dbReference>
<dbReference type="RefSeq" id="WP_238232323.1">
    <property type="nucleotide sequence ID" value="NZ_BPRA01000014.1"/>
</dbReference>
<accession>A0ABQ4TR49</accession>
<evidence type="ECO:0000313" key="1">
    <source>
        <dbReference type="EMBL" id="GJE56602.1"/>
    </source>
</evidence>
<dbReference type="PANTHER" id="PTHR40275:SF1">
    <property type="entry name" value="SSL7038 PROTEIN"/>
    <property type="match status" value="1"/>
</dbReference>
<dbReference type="InterPro" id="IPR010982">
    <property type="entry name" value="Lambda_DNA-bd_dom_sf"/>
</dbReference>
<gene>
    <name evidence="1" type="ORF">EKPJFOCH_3110</name>
</gene>
<dbReference type="Pfam" id="PF21716">
    <property type="entry name" value="dnstrm_HI1420"/>
    <property type="match status" value="1"/>
</dbReference>
<name>A0ABQ4TR49_9HYPH</name>
<dbReference type="NCBIfam" id="TIGR02684">
    <property type="entry name" value="dnstrm_HI1420"/>
    <property type="match status" value="1"/>
</dbReference>
<reference evidence="1" key="1">
    <citation type="journal article" date="2021" name="Front. Microbiol.">
        <title>Comprehensive Comparative Genomics and Phenotyping of Methylobacterium Species.</title>
        <authorList>
            <person name="Alessa O."/>
            <person name="Ogura Y."/>
            <person name="Fujitani Y."/>
            <person name="Takami H."/>
            <person name="Hayashi T."/>
            <person name="Sahin N."/>
            <person name="Tani A."/>
        </authorList>
    </citation>
    <scope>NUCLEOTIDE SEQUENCE</scope>
    <source>
        <strain evidence="1">DSM 23674</strain>
    </source>
</reference>
<organism evidence="1 2">
    <name type="scientific">Methylobacterium thuringiense</name>
    <dbReference type="NCBI Taxonomy" id="1003091"/>
    <lineage>
        <taxon>Bacteria</taxon>
        <taxon>Pseudomonadati</taxon>
        <taxon>Pseudomonadota</taxon>
        <taxon>Alphaproteobacteria</taxon>
        <taxon>Hyphomicrobiales</taxon>
        <taxon>Methylobacteriaceae</taxon>
        <taxon>Methylobacterium</taxon>
    </lineage>
</organism>
<keyword evidence="2" id="KW-1185">Reference proteome</keyword>
<reference evidence="1" key="2">
    <citation type="submission" date="2021-08" db="EMBL/GenBank/DDBJ databases">
        <authorList>
            <person name="Tani A."/>
            <person name="Ola A."/>
            <person name="Ogura Y."/>
            <person name="Katsura K."/>
            <person name="Hayashi T."/>
        </authorList>
    </citation>
    <scope>NUCLEOTIDE SEQUENCE</scope>
    <source>
        <strain evidence="1">DSM 23674</strain>
    </source>
</reference>